<reference evidence="1 2" key="1">
    <citation type="submission" date="2022-10" db="EMBL/GenBank/DDBJ databases">
        <title>High-quality genome sequences of two octocoral-associated bacteria, Endozoicomonas euniceicola EF212 and Endozoicomonas gorgoniicola PS125.</title>
        <authorList>
            <person name="Chiou Y.-J."/>
            <person name="Chen Y.-H."/>
        </authorList>
    </citation>
    <scope>NUCLEOTIDE SEQUENCE [LARGE SCALE GENOMIC DNA]</scope>
    <source>
        <strain evidence="1 2">PS125</strain>
    </source>
</reference>
<dbReference type="EMBL" id="JAPFCC010000001">
    <property type="protein sequence ID" value="MCW7551827.1"/>
    <property type="molecule type" value="Genomic_DNA"/>
</dbReference>
<protein>
    <submittedName>
        <fullName evidence="1">Uncharacterized protein</fullName>
    </submittedName>
</protein>
<comment type="caution">
    <text evidence="1">The sequence shown here is derived from an EMBL/GenBank/DDBJ whole genome shotgun (WGS) entry which is preliminary data.</text>
</comment>
<keyword evidence="2" id="KW-1185">Reference proteome</keyword>
<proteinExistence type="predicted"/>
<name>A0ABT3MR27_9GAMM</name>
<dbReference type="Proteomes" id="UP001209854">
    <property type="component" value="Unassembled WGS sequence"/>
</dbReference>
<gene>
    <name evidence="1" type="ORF">NX722_04060</name>
</gene>
<evidence type="ECO:0000313" key="2">
    <source>
        <dbReference type="Proteomes" id="UP001209854"/>
    </source>
</evidence>
<accession>A0ABT3MR27</accession>
<sequence>MSDQRLIEQLKRIASEYNHTPDAALSFLKDALKDQALKLAPLDIINGPFPYNIDEHKLSDYHFDELPDWSKKLIPENAILERHCFRNGQEIAKLVTRGRVLMAAQISEADDIHSAKG</sequence>
<evidence type="ECO:0000313" key="1">
    <source>
        <dbReference type="EMBL" id="MCW7551827.1"/>
    </source>
</evidence>
<dbReference type="RefSeq" id="WP_262566825.1">
    <property type="nucleotide sequence ID" value="NZ_JAPFCC010000001.1"/>
</dbReference>
<organism evidence="1 2">
    <name type="scientific">Endozoicomonas gorgoniicola</name>
    <dbReference type="NCBI Taxonomy" id="1234144"/>
    <lineage>
        <taxon>Bacteria</taxon>
        <taxon>Pseudomonadati</taxon>
        <taxon>Pseudomonadota</taxon>
        <taxon>Gammaproteobacteria</taxon>
        <taxon>Oceanospirillales</taxon>
        <taxon>Endozoicomonadaceae</taxon>
        <taxon>Endozoicomonas</taxon>
    </lineage>
</organism>